<accession>A0A9N8DCA3</accession>
<evidence type="ECO:0000313" key="1">
    <source>
        <dbReference type="EMBL" id="CAB9499266.1"/>
    </source>
</evidence>
<dbReference type="Proteomes" id="UP001153069">
    <property type="component" value="Unassembled WGS sequence"/>
</dbReference>
<protein>
    <submittedName>
        <fullName evidence="1">Uncharacterized protein</fullName>
    </submittedName>
</protein>
<sequence length="525" mass="57231">MCLCRVSVDTADTGRVFWRRRIIDHELLLLLSRPLWLSGNFPNNDNNNLVDRVRIRGRSDPATLATVRAIWQSELWEPQFLRLEANDAQATQADDERNNNLAALVNGSQAVPCWCLMGSCKTRGLRLITIGACDHHHHHQAMLELHQHYQQSSSFGPIFLACPAPSYRPGHGWSNLLLGSNSLFDANGEMASLSFGNNHNNNAFGFPFAARPNNAVASLGASDRVRANNGEASSKSTTSSSFGRGAPSGNGGFQANNAAAFPLCASFGGAANASILFGTSSFEHSSSSHHNNNQLPLARTAEREMLSVVKALTDFGNILPTRQPFVVHADHHCLTPCLNFNNNTEERDDNRGSFEGTINAHTKDLVIAAFFGLLHPQSQRLGDITFTTVHGATQQVIALKDLKQSSECMSSSLSLGGRQLGQSTGLFNNQQKQAVVQRQKGRPFFSVEAPRFGRNSSGGSLGGVASHGILVYTSRRQTHHDLGIKNRLPSNCCDGISFMDLSERTMAVSRLRRQQFASYCSSTVL</sequence>
<name>A0A9N8DCA3_9STRA</name>
<dbReference type="EMBL" id="CAICTM010000056">
    <property type="protein sequence ID" value="CAB9499266.1"/>
    <property type="molecule type" value="Genomic_DNA"/>
</dbReference>
<comment type="caution">
    <text evidence="1">The sequence shown here is derived from an EMBL/GenBank/DDBJ whole genome shotgun (WGS) entry which is preliminary data.</text>
</comment>
<keyword evidence="2" id="KW-1185">Reference proteome</keyword>
<gene>
    <name evidence="1" type="ORF">SEMRO_57_G033210.1</name>
</gene>
<dbReference type="AlphaFoldDB" id="A0A9N8DCA3"/>
<proteinExistence type="predicted"/>
<reference evidence="1" key="1">
    <citation type="submission" date="2020-06" db="EMBL/GenBank/DDBJ databases">
        <authorList>
            <consortium name="Plant Systems Biology data submission"/>
        </authorList>
    </citation>
    <scope>NUCLEOTIDE SEQUENCE</scope>
    <source>
        <strain evidence="1">D6</strain>
    </source>
</reference>
<evidence type="ECO:0000313" key="2">
    <source>
        <dbReference type="Proteomes" id="UP001153069"/>
    </source>
</evidence>
<organism evidence="1 2">
    <name type="scientific">Seminavis robusta</name>
    <dbReference type="NCBI Taxonomy" id="568900"/>
    <lineage>
        <taxon>Eukaryota</taxon>
        <taxon>Sar</taxon>
        <taxon>Stramenopiles</taxon>
        <taxon>Ochrophyta</taxon>
        <taxon>Bacillariophyta</taxon>
        <taxon>Bacillariophyceae</taxon>
        <taxon>Bacillariophycidae</taxon>
        <taxon>Naviculales</taxon>
        <taxon>Naviculaceae</taxon>
        <taxon>Seminavis</taxon>
    </lineage>
</organism>